<feature type="transmembrane region" description="Helical" evidence="2">
    <location>
        <begin position="274"/>
        <end position="297"/>
    </location>
</feature>
<keyword evidence="2" id="KW-0472">Membrane</keyword>
<protein>
    <recommendedName>
        <fullName evidence="5">Low temperature requirement protein A</fullName>
    </recommendedName>
</protein>
<keyword evidence="2" id="KW-1133">Transmembrane helix</keyword>
<reference evidence="3 4" key="1">
    <citation type="submission" date="2017-03" db="EMBL/GenBank/DDBJ databases">
        <title>WGS assembly of Porphyra umbilicalis.</title>
        <authorList>
            <person name="Brawley S.H."/>
            <person name="Blouin N.A."/>
            <person name="Ficko-Blean E."/>
            <person name="Wheeler G.L."/>
            <person name="Lohr M."/>
            <person name="Goodson H.V."/>
            <person name="Jenkins J.W."/>
            <person name="Blaby-Haas C.E."/>
            <person name="Helliwell K.E."/>
            <person name="Chan C."/>
            <person name="Marriage T."/>
            <person name="Bhattacharya D."/>
            <person name="Klein A.S."/>
            <person name="Badis Y."/>
            <person name="Brodie J."/>
            <person name="Cao Y."/>
            <person name="Collen J."/>
            <person name="Dittami S.M."/>
            <person name="Gachon C.M."/>
            <person name="Green B.R."/>
            <person name="Karpowicz S."/>
            <person name="Kim J.W."/>
            <person name="Kudahl U."/>
            <person name="Lin S."/>
            <person name="Michel G."/>
            <person name="Mittag M."/>
            <person name="Olson B.J."/>
            <person name="Pangilinan J."/>
            <person name="Peng Y."/>
            <person name="Qiu H."/>
            <person name="Shu S."/>
            <person name="Singer J.T."/>
            <person name="Smith A.G."/>
            <person name="Sprecher B.N."/>
            <person name="Wagner V."/>
            <person name="Wang W."/>
            <person name="Wang Z.-Y."/>
            <person name="Yan J."/>
            <person name="Yarish C."/>
            <person name="Zoeuner-Riek S."/>
            <person name="Zhuang Y."/>
            <person name="Zou Y."/>
            <person name="Lindquist E.A."/>
            <person name="Grimwood J."/>
            <person name="Barry K."/>
            <person name="Rokhsar D.S."/>
            <person name="Schmutz J."/>
            <person name="Stiller J.W."/>
            <person name="Grossman A.R."/>
            <person name="Prochnik S.E."/>
        </authorList>
    </citation>
    <scope>NUCLEOTIDE SEQUENCE [LARGE SCALE GENOMIC DNA]</scope>
    <source>
        <strain evidence="3">4086291</strain>
    </source>
</reference>
<feature type="transmembrane region" description="Helical" evidence="2">
    <location>
        <begin position="517"/>
        <end position="535"/>
    </location>
</feature>
<feature type="compositionally biased region" description="Basic and acidic residues" evidence="1">
    <location>
        <begin position="588"/>
        <end position="600"/>
    </location>
</feature>
<evidence type="ECO:0008006" key="5">
    <source>
        <dbReference type="Google" id="ProtNLM"/>
    </source>
</evidence>
<dbReference type="Proteomes" id="UP000218209">
    <property type="component" value="Unassembled WGS sequence"/>
</dbReference>
<evidence type="ECO:0000256" key="2">
    <source>
        <dbReference type="SAM" id="Phobius"/>
    </source>
</evidence>
<dbReference type="EMBL" id="KV918777">
    <property type="protein sequence ID" value="OSX80284.1"/>
    <property type="molecule type" value="Genomic_DNA"/>
</dbReference>
<feature type="compositionally biased region" description="Acidic residues" evidence="1">
    <location>
        <begin position="57"/>
        <end position="78"/>
    </location>
</feature>
<evidence type="ECO:0000313" key="3">
    <source>
        <dbReference type="EMBL" id="OSX80284.1"/>
    </source>
</evidence>
<feature type="region of interest" description="Disordered" evidence="1">
    <location>
        <begin position="26"/>
        <end position="88"/>
    </location>
</feature>
<proteinExistence type="predicted"/>
<dbReference type="InterPro" id="IPR010640">
    <property type="entry name" value="Low_temperature_requirement_A"/>
</dbReference>
<keyword evidence="4" id="KW-1185">Reference proteome</keyword>
<sequence length="606" mass="64492">MVRWGDGVDRVYACFPTSYLHQHHGTHRQPVAAEEGEHDTVSEFGKGLPTRYYDEPPSSDEEAATADGSTADDGDGDGGGDGNSCFGPVPLRRVRRGLWRPRHLRQYIQGGTLVRQKKTRVAGHSELFFDLIIVSCLAALGHQARDKFGDSGDLQKIFLLYTVVWFSWRDTVFLINVLGSESDLLETVATLLIMLPLTGIGVGSHDLLTSTSTAVPASCFVSFLFISVGLLLASRATPPPVPSADPAPNPNFDAAAASDLSSSVDAEAPATATFPYLVIAAAITLVAATPYLAAAFVSSKSAIIGLLWAGVALNFPREALMQWIATRRVVGRPNLVIPAVNIEALSERYGLLTIIVTGESLLSILFEASSVLTANTDRVSVVRLYVASAFGLTIAYSFYSWYFSVDNELLPHGRHAIRFHRSTAIIWTHLHLLYHAAILFTATGVGLAVRAASLVLPPPASALAVAVRAGGGAPESDFESAARWATVLAWAATAILSALIGAAHQGGPRAWTRRIRLPLRVLTVLGVAVALGVAGQERVGALALLGILAAVGLGCSLVEQVAVAADCVGLFRRENGEEGQYVGQPRGVEAKHRAARRRESQAPSDV</sequence>
<dbReference type="Pfam" id="PF06772">
    <property type="entry name" value="LtrA"/>
    <property type="match status" value="1"/>
</dbReference>
<feature type="transmembrane region" description="Helical" evidence="2">
    <location>
        <begin position="184"/>
        <end position="202"/>
    </location>
</feature>
<organism evidence="3 4">
    <name type="scientific">Porphyra umbilicalis</name>
    <name type="common">Purple laver</name>
    <name type="synonym">Red alga</name>
    <dbReference type="NCBI Taxonomy" id="2786"/>
    <lineage>
        <taxon>Eukaryota</taxon>
        <taxon>Rhodophyta</taxon>
        <taxon>Bangiophyceae</taxon>
        <taxon>Bangiales</taxon>
        <taxon>Bangiaceae</taxon>
        <taxon>Porphyra</taxon>
    </lineage>
</organism>
<feature type="transmembrane region" description="Helical" evidence="2">
    <location>
        <begin position="484"/>
        <end position="505"/>
    </location>
</feature>
<feature type="transmembrane region" description="Helical" evidence="2">
    <location>
        <begin position="384"/>
        <end position="403"/>
    </location>
</feature>
<evidence type="ECO:0000313" key="4">
    <source>
        <dbReference type="Proteomes" id="UP000218209"/>
    </source>
</evidence>
<feature type="transmembrane region" description="Helical" evidence="2">
    <location>
        <begin position="349"/>
        <end position="372"/>
    </location>
</feature>
<keyword evidence="2" id="KW-0812">Transmembrane</keyword>
<dbReference type="PANTHER" id="PTHR36840">
    <property type="entry name" value="BLL5714 PROTEIN"/>
    <property type="match status" value="1"/>
</dbReference>
<dbReference type="PANTHER" id="PTHR36840:SF1">
    <property type="entry name" value="BLL5714 PROTEIN"/>
    <property type="match status" value="1"/>
</dbReference>
<dbReference type="AlphaFoldDB" id="A0A1X6PHB2"/>
<accession>A0A1X6PHB2</accession>
<dbReference type="OrthoDB" id="191995at2759"/>
<name>A0A1X6PHB2_PORUM</name>
<gene>
    <name evidence="3" type="ORF">BU14_0055s0007</name>
</gene>
<feature type="transmembrane region" description="Helical" evidence="2">
    <location>
        <begin position="541"/>
        <end position="565"/>
    </location>
</feature>
<feature type="transmembrane region" description="Helical" evidence="2">
    <location>
        <begin position="424"/>
        <end position="449"/>
    </location>
</feature>
<feature type="transmembrane region" description="Helical" evidence="2">
    <location>
        <begin position="214"/>
        <end position="233"/>
    </location>
</feature>
<feature type="region of interest" description="Disordered" evidence="1">
    <location>
        <begin position="582"/>
        <end position="606"/>
    </location>
</feature>
<evidence type="ECO:0000256" key="1">
    <source>
        <dbReference type="SAM" id="MobiDB-lite"/>
    </source>
</evidence>
<feature type="transmembrane region" description="Helical" evidence="2">
    <location>
        <begin position="157"/>
        <end position="178"/>
    </location>
</feature>